<dbReference type="InterPro" id="IPR003594">
    <property type="entry name" value="HATPase_dom"/>
</dbReference>
<dbReference type="EC" id="2.7.13.3" evidence="4"/>
<dbReference type="Pfam" id="PF07730">
    <property type="entry name" value="HisKA_3"/>
    <property type="match status" value="1"/>
</dbReference>
<evidence type="ECO:0000256" key="7">
    <source>
        <dbReference type="ARBA" id="ARBA00022490"/>
    </source>
</evidence>
<dbReference type="InterPro" id="IPR004358">
    <property type="entry name" value="Sig_transdc_His_kin-like_C"/>
</dbReference>
<dbReference type="InterPro" id="IPR011990">
    <property type="entry name" value="TPR-like_helical_dom_sf"/>
</dbReference>
<comment type="function">
    <text evidence="14">Member of the two-component regulatory system NreB/NreC involved in the control of dissimilatory nitrate/nitrite reduction in response to oxygen. NreB functions as a direct oxygen sensor histidine kinase which is autophosphorylated, in the absence of oxygen, probably at the conserved histidine residue, and transfers its phosphate group probably to a conserved aspartate residue of NreC. NreB/NreC activates the expression of the nitrate (narGHJI) and nitrite (nir) reductase operons, as well as the putative nitrate transporter gene narT.</text>
</comment>
<keyword evidence="16" id="KW-0802">TPR repeat</keyword>
<dbReference type="GO" id="GO:0000155">
    <property type="term" value="F:phosphorelay sensor kinase activity"/>
    <property type="evidence" value="ECO:0007669"/>
    <property type="project" value="InterPro"/>
</dbReference>
<dbReference type="InterPro" id="IPR019734">
    <property type="entry name" value="TPR_rpt"/>
</dbReference>
<dbReference type="EMBL" id="VAJM01000011">
    <property type="protein sequence ID" value="TLM89815.1"/>
    <property type="molecule type" value="Genomic_DNA"/>
</dbReference>
<feature type="repeat" description="TPR" evidence="16">
    <location>
        <begin position="125"/>
        <end position="158"/>
    </location>
</feature>
<comment type="caution">
    <text evidence="21">The sequence shown here is derived from an EMBL/GenBank/DDBJ whole genome shotgun (WGS) entry which is preliminary data.</text>
</comment>
<keyword evidence="8" id="KW-0808">Transferase</keyword>
<organism evidence="21 22">
    <name type="scientific">Hymenobacter jeollabukensis</name>
    <dbReference type="NCBI Taxonomy" id="2025313"/>
    <lineage>
        <taxon>Bacteria</taxon>
        <taxon>Pseudomonadati</taxon>
        <taxon>Bacteroidota</taxon>
        <taxon>Cytophagia</taxon>
        <taxon>Cytophagales</taxon>
        <taxon>Hymenobacteraceae</taxon>
        <taxon>Hymenobacter</taxon>
    </lineage>
</organism>
<keyword evidence="10" id="KW-0418">Kinase</keyword>
<dbReference type="Gene3D" id="1.20.5.1930">
    <property type="match status" value="1"/>
</dbReference>
<dbReference type="GO" id="GO:0046983">
    <property type="term" value="F:protein dimerization activity"/>
    <property type="evidence" value="ECO:0007669"/>
    <property type="project" value="InterPro"/>
</dbReference>
<evidence type="ECO:0000256" key="14">
    <source>
        <dbReference type="ARBA" id="ARBA00024827"/>
    </source>
</evidence>
<name>A0A5R8WLX3_9BACT</name>
<dbReference type="Pfam" id="PF02518">
    <property type="entry name" value="HATPase_c"/>
    <property type="match status" value="1"/>
</dbReference>
<dbReference type="SUPFAM" id="SSF48452">
    <property type="entry name" value="TPR-like"/>
    <property type="match status" value="2"/>
</dbReference>
<dbReference type="SMART" id="SM00387">
    <property type="entry name" value="HATPase_c"/>
    <property type="match status" value="1"/>
</dbReference>
<evidence type="ECO:0000256" key="15">
    <source>
        <dbReference type="ARBA" id="ARBA00030800"/>
    </source>
</evidence>
<dbReference type="GO" id="GO:0046872">
    <property type="term" value="F:metal ion binding"/>
    <property type="evidence" value="ECO:0007669"/>
    <property type="project" value="UniProtKB-KW"/>
</dbReference>
<keyword evidence="18" id="KW-0812">Transmembrane</keyword>
<keyword evidence="18" id="KW-1133">Transmembrane helix</keyword>
<proteinExistence type="predicted"/>
<keyword evidence="13" id="KW-0411">Iron-sulfur</keyword>
<sequence length="661" mass="72819">MFRLLLWIGLVGLALASQAQPVPRNARLDSLEARLPQLSRPDTNRVRHLNELVWENRDSNPRRALRLAAEAEALGQRLRYRRGLAKTYILRGIIYATTGRFAEAIADFDRCRRERAALGDWQGVAGAINNIGEVQASQGHYQQAVATYVRALRLEEKYGTPERIAADLANLGVVYYQLGRYAQALRYHRRYLHLPGRTPDAHNDAQAHYLLGQDFARLGPPDSARHHYQQAIAISHAHTDLHTEAQAQLGLGELLVARRDYAAAATALGTALLLATQVDDAATRAGALSAQGRLLLAQRQPAAAQAAFEQAYALGRRIQAREVVRGALQGLSTAHARQGRYAQALRYSEQTAALKDSLLNEASTRQITEMQVRYDTERQAARNRLQAAQLRAQQQLIRRRNTQLIGGLVVAALLAGLAYLLHTRRRLQQRVAFEQERQQLERQRAAAVLEAEENERRRIGSDLHDGIGQLLTAAKLNLHALQQQLGPGRPGHENLLDNALAVVDESFREVRGISHNLMPNALIKRGLAAAVRDFLDKLPSDNGLRVEVQAYGIDATQLPPHAESVLFRVIQELVQNIIKHAQATEVTIQLVQSAAELTVTVEDNGRGFDAQGLEADVGIGLRNVATRMTYLGGRAELDTAPGRGTTVTLEVPLTAPPAPAA</sequence>
<evidence type="ECO:0000256" key="1">
    <source>
        <dbReference type="ARBA" id="ARBA00000085"/>
    </source>
</evidence>
<dbReference type="AlphaFoldDB" id="A0A5R8WLX3"/>
<feature type="coiled-coil region" evidence="17">
    <location>
        <begin position="430"/>
        <end position="457"/>
    </location>
</feature>
<keyword evidence="19" id="KW-0732">Signal</keyword>
<dbReference type="Pfam" id="PF13181">
    <property type="entry name" value="TPR_8"/>
    <property type="match status" value="1"/>
</dbReference>
<dbReference type="CDD" id="cd16917">
    <property type="entry name" value="HATPase_UhpB-NarQ-NarX-like"/>
    <property type="match status" value="1"/>
</dbReference>
<keyword evidence="22" id="KW-1185">Reference proteome</keyword>
<accession>A0A5R8WLX3</accession>
<feature type="chain" id="PRO_5024397656" description="Oxygen sensor histidine kinase NreB" evidence="19">
    <location>
        <begin position="20"/>
        <end position="661"/>
    </location>
</feature>
<keyword evidence="9" id="KW-0479">Metal-binding</keyword>
<keyword evidence="12" id="KW-0902">Two-component regulatory system</keyword>
<evidence type="ECO:0000256" key="11">
    <source>
        <dbReference type="ARBA" id="ARBA00023004"/>
    </source>
</evidence>
<evidence type="ECO:0000256" key="9">
    <source>
        <dbReference type="ARBA" id="ARBA00022723"/>
    </source>
</evidence>
<evidence type="ECO:0000256" key="16">
    <source>
        <dbReference type="PROSITE-ProRule" id="PRU00339"/>
    </source>
</evidence>
<evidence type="ECO:0000256" key="18">
    <source>
        <dbReference type="SAM" id="Phobius"/>
    </source>
</evidence>
<evidence type="ECO:0000256" key="13">
    <source>
        <dbReference type="ARBA" id="ARBA00023014"/>
    </source>
</evidence>
<evidence type="ECO:0000313" key="21">
    <source>
        <dbReference type="EMBL" id="TLM89815.1"/>
    </source>
</evidence>
<keyword evidence="11" id="KW-0408">Iron</keyword>
<dbReference type="GO" id="GO:0016020">
    <property type="term" value="C:membrane"/>
    <property type="evidence" value="ECO:0007669"/>
    <property type="project" value="InterPro"/>
</dbReference>
<feature type="repeat" description="TPR" evidence="16">
    <location>
        <begin position="165"/>
        <end position="198"/>
    </location>
</feature>
<comment type="cofactor">
    <cofactor evidence="2">
        <name>[4Fe-4S] cluster</name>
        <dbReference type="ChEBI" id="CHEBI:49883"/>
    </cofactor>
</comment>
<dbReference type="Gene3D" id="3.30.565.10">
    <property type="entry name" value="Histidine kinase-like ATPase, C-terminal domain"/>
    <property type="match status" value="1"/>
</dbReference>
<feature type="transmembrane region" description="Helical" evidence="18">
    <location>
        <begin position="404"/>
        <end position="421"/>
    </location>
</feature>
<dbReference type="OrthoDB" id="9760839at2"/>
<evidence type="ECO:0000256" key="5">
    <source>
        <dbReference type="ARBA" id="ARBA00017322"/>
    </source>
</evidence>
<dbReference type="InterPro" id="IPR050482">
    <property type="entry name" value="Sensor_HK_TwoCompSys"/>
</dbReference>
<keyword evidence="17" id="KW-0175">Coiled coil</keyword>
<dbReference type="PANTHER" id="PTHR24421">
    <property type="entry name" value="NITRATE/NITRITE SENSOR PROTEIN NARX-RELATED"/>
    <property type="match status" value="1"/>
</dbReference>
<reference evidence="21 22" key="1">
    <citation type="submission" date="2019-05" db="EMBL/GenBank/DDBJ databases">
        <title>Hymenobacter edaphi sp. nov., isolated from abandoned arsenic-contaminated farmland soil.</title>
        <authorList>
            <person name="Nie L."/>
        </authorList>
    </citation>
    <scope>NUCLEOTIDE SEQUENCE [LARGE SCALE GENOMIC DNA]</scope>
    <source>
        <strain evidence="21 22">1-3-3-8</strain>
    </source>
</reference>
<dbReference type="PROSITE" id="PS50005">
    <property type="entry name" value="TPR"/>
    <property type="match status" value="2"/>
</dbReference>
<evidence type="ECO:0000256" key="17">
    <source>
        <dbReference type="SAM" id="Coils"/>
    </source>
</evidence>
<comment type="subcellular location">
    <subcellularLocation>
        <location evidence="3">Cytoplasm</location>
    </subcellularLocation>
</comment>
<dbReference type="PROSITE" id="PS50109">
    <property type="entry name" value="HIS_KIN"/>
    <property type="match status" value="1"/>
</dbReference>
<dbReference type="SUPFAM" id="SSF55874">
    <property type="entry name" value="ATPase domain of HSP90 chaperone/DNA topoisomerase II/histidine kinase"/>
    <property type="match status" value="1"/>
</dbReference>
<dbReference type="Pfam" id="PF13424">
    <property type="entry name" value="TPR_12"/>
    <property type="match status" value="1"/>
</dbReference>
<dbReference type="GO" id="GO:0005737">
    <property type="term" value="C:cytoplasm"/>
    <property type="evidence" value="ECO:0007669"/>
    <property type="project" value="UniProtKB-SubCell"/>
</dbReference>
<evidence type="ECO:0000256" key="3">
    <source>
        <dbReference type="ARBA" id="ARBA00004496"/>
    </source>
</evidence>
<evidence type="ECO:0000256" key="12">
    <source>
        <dbReference type="ARBA" id="ARBA00023012"/>
    </source>
</evidence>
<comment type="catalytic activity">
    <reaction evidence="1">
        <text>ATP + protein L-histidine = ADP + protein N-phospho-L-histidine.</text>
        <dbReference type="EC" id="2.7.13.3"/>
    </reaction>
</comment>
<evidence type="ECO:0000256" key="6">
    <source>
        <dbReference type="ARBA" id="ARBA00022485"/>
    </source>
</evidence>
<evidence type="ECO:0000256" key="8">
    <source>
        <dbReference type="ARBA" id="ARBA00022679"/>
    </source>
</evidence>
<keyword evidence="6" id="KW-0004">4Fe-4S</keyword>
<dbReference type="SMART" id="SM00028">
    <property type="entry name" value="TPR"/>
    <property type="match status" value="7"/>
</dbReference>
<dbReference type="InterPro" id="IPR005467">
    <property type="entry name" value="His_kinase_dom"/>
</dbReference>
<dbReference type="PRINTS" id="PR00344">
    <property type="entry name" value="BCTRLSENSOR"/>
</dbReference>
<protein>
    <recommendedName>
        <fullName evidence="5">Oxygen sensor histidine kinase NreB</fullName>
        <ecNumber evidence="4">2.7.13.3</ecNumber>
    </recommendedName>
    <alternativeName>
        <fullName evidence="15">Nitrogen regulation protein B</fullName>
    </alternativeName>
</protein>
<dbReference type="InterPro" id="IPR036890">
    <property type="entry name" value="HATPase_C_sf"/>
</dbReference>
<evidence type="ECO:0000256" key="10">
    <source>
        <dbReference type="ARBA" id="ARBA00022777"/>
    </source>
</evidence>
<evidence type="ECO:0000256" key="4">
    <source>
        <dbReference type="ARBA" id="ARBA00012438"/>
    </source>
</evidence>
<dbReference type="RefSeq" id="WP_138080224.1">
    <property type="nucleotide sequence ID" value="NZ_VAJM01000011.1"/>
</dbReference>
<feature type="signal peptide" evidence="19">
    <location>
        <begin position="1"/>
        <end position="19"/>
    </location>
</feature>
<dbReference type="InterPro" id="IPR011712">
    <property type="entry name" value="Sig_transdc_His_kin_sub3_dim/P"/>
</dbReference>
<dbReference type="Pfam" id="PF13432">
    <property type="entry name" value="TPR_16"/>
    <property type="match status" value="2"/>
</dbReference>
<evidence type="ECO:0000313" key="22">
    <source>
        <dbReference type="Proteomes" id="UP000305517"/>
    </source>
</evidence>
<feature type="domain" description="Histidine kinase" evidence="20">
    <location>
        <begin position="566"/>
        <end position="655"/>
    </location>
</feature>
<gene>
    <name evidence="21" type="ORF">FDY95_19610</name>
</gene>
<keyword evidence="18" id="KW-0472">Membrane</keyword>
<evidence type="ECO:0000259" key="20">
    <source>
        <dbReference type="PROSITE" id="PS50109"/>
    </source>
</evidence>
<evidence type="ECO:0000256" key="19">
    <source>
        <dbReference type="SAM" id="SignalP"/>
    </source>
</evidence>
<evidence type="ECO:0000256" key="2">
    <source>
        <dbReference type="ARBA" id="ARBA00001966"/>
    </source>
</evidence>
<dbReference type="Gene3D" id="1.25.40.10">
    <property type="entry name" value="Tetratricopeptide repeat domain"/>
    <property type="match status" value="2"/>
</dbReference>
<dbReference type="GO" id="GO:0051539">
    <property type="term" value="F:4 iron, 4 sulfur cluster binding"/>
    <property type="evidence" value="ECO:0007669"/>
    <property type="project" value="UniProtKB-KW"/>
</dbReference>
<keyword evidence="7" id="KW-0963">Cytoplasm</keyword>
<dbReference type="Proteomes" id="UP000305517">
    <property type="component" value="Unassembled WGS sequence"/>
</dbReference>